<protein>
    <recommendedName>
        <fullName evidence="6">DNA polymerase II subunit 2</fullName>
    </recommendedName>
</protein>
<keyword evidence="5" id="KW-0539">Nucleus</keyword>
<evidence type="ECO:0000259" key="8">
    <source>
        <dbReference type="Pfam" id="PF04042"/>
    </source>
</evidence>
<dbReference type="Pfam" id="PF12213">
    <property type="entry name" value="Dpoe2NT"/>
    <property type="match status" value="1"/>
</dbReference>
<evidence type="ECO:0000256" key="5">
    <source>
        <dbReference type="ARBA" id="ARBA00023242"/>
    </source>
</evidence>
<evidence type="ECO:0000313" key="11">
    <source>
        <dbReference type="Proteomes" id="UP000886611"/>
    </source>
</evidence>
<feature type="non-terminal residue" evidence="10">
    <location>
        <position position="1"/>
    </location>
</feature>
<feature type="region of interest" description="Disordered" evidence="7">
    <location>
        <begin position="461"/>
        <end position="486"/>
    </location>
</feature>
<dbReference type="Pfam" id="PF04042">
    <property type="entry name" value="DNA_pol_E_B"/>
    <property type="match status" value="1"/>
</dbReference>
<reference evidence="10 11" key="1">
    <citation type="journal article" date="2021" name="Cell">
        <title>Tracing the genetic footprints of vertebrate landing in non-teleost ray-finned fishes.</title>
        <authorList>
            <person name="Bi X."/>
            <person name="Wang K."/>
            <person name="Yang L."/>
            <person name="Pan H."/>
            <person name="Jiang H."/>
            <person name="Wei Q."/>
            <person name="Fang M."/>
            <person name="Yu H."/>
            <person name="Zhu C."/>
            <person name="Cai Y."/>
            <person name="He Y."/>
            <person name="Gan X."/>
            <person name="Zeng H."/>
            <person name="Yu D."/>
            <person name="Zhu Y."/>
            <person name="Jiang H."/>
            <person name="Qiu Q."/>
            <person name="Yang H."/>
            <person name="Zhang Y.E."/>
            <person name="Wang W."/>
            <person name="Zhu M."/>
            <person name="He S."/>
            <person name="Zhang G."/>
        </authorList>
    </citation>
    <scope>NUCLEOTIDE SEQUENCE [LARGE SCALE GENOMIC DNA]</scope>
    <source>
        <strain evidence="10">Bchr_013</strain>
    </source>
</reference>
<comment type="similarity">
    <text evidence="2">Belongs to the DNA polymerase epsilon subunit B family.</text>
</comment>
<keyword evidence="3" id="KW-0235">DNA replication</keyword>
<evidence type="ECO:0000256" key="1">
    <source>
        <dbReference type="ARBA" id="ARBA00004123"/>
    </source>
</evidence>
<dbReference type="EMBL" id="JAATIS010008546">
    <property type="protein sequence ID" value="KAG2457554.1"/>
    <property type="molecule type" value="Genomic_DNA"/>
</dbReference>
<evidence type="ECO:0000256" key="7">
    <source>
        <dbReference type="SAM" id="MobiDB-lite"/>
    </source>
</evidence>
<sequence>MFAEIKKDITKRFMFHTFLHAYICLPIKSTFICSFSEASKYLTEVLSSVNELDFEDVIERLLDAVEKQPLSSNMIELPLVELAVQECSQSSTETIDHVFNIIGAFDVPRYIYSSERKKFIPLCMSSHQGPTLCGSAKDKADLFRERYTILQQLKTVEALLGSTAKLGEIIVLGMITQLKEGKFYLEDPTGCVQLNISKAISFNLVYIEFEAFDLLTADWTTYFLCPSSYFLLFWSLMGLKQIQSVLAAWQKLPLEVAYYGDINFFGGPSSTSVKASARLKQLEDENEDAMFVFVSDVWLDSVEVLEKIHTMFADSLKALADMICEYPDIHKRPPLAEYITEEFRQKVPFSVFTTNPCRIQYCTQEIVVFREDMVNKMCRNCVRFPSSSFDIPNHFIKTILSQGHLTPLPLYVSPAYWAYDYALRVYPVPDVIVFADKYDPFNIVNTDCLCVNPIPMADGNDDDNLMQADEHPEDEDDDDDDEVEEGEEIVDLVELVDIELASPSEDFDRIVPAERSGHVAVADGNCMYVWGGYKFYRLPLRSSGVLRWEKMRDLAGLPPSCKDKLGCWVYRNKLIFFGGYGYVPVGNHRGTFEYDESSFWGNPPSPRAAHACATLGNCGYVFGGRILSQQQCPVGRSWHSLIPVSQDSLFLFGGFTTDKEPLSDAWLYCISRNEWRPFKHNHMENPRLCLEMVIHFKEILASSWDCLPKDLLRNISHRAGSNNVLGS</sequence>
<evidence type="ECO:0000256" key="6">
    <source>
        <dbReference type="ARBA" id="ARBA00032930"/>
    </source>
</evidence>
<evidence type="ECO:0000259" key="9">
    <source>
        <dbReference type="Pfam" id="PF12213"/>
    </source>
</evidence>
<feature type="domain" description="DNA polymerase epsilon subunit B N-terminal" evidence="9">
    <location>
        <begin position="36"/>
        <end position="87"/>
    </location>
</feature>
<dbReference type="Proteomes" id="UP000886611">
    <property type="component" value="Unassembled WGS sequence"/>
</dbReference>
<accession>A0A8X7WXP5</accession>
<evidence type="ECO:0000256" key="3">
    <source>
        <dbReference type="ARBA" id="ARBA00022705"/>
    </source>
</evidence>
<dbReference type="InterPro" id="IPR024639">
    <property type="entry name" value="DNA_pol_e_bsu_N"/>
</dbReference>
<dbReference type="Gene3D" id="1.10.8.60">
    <property type="match status" value="1"/>
</dbReference>
<dbReference type="GO" id="GO:0003677">
    <property type="term" value="F:DNA binding"/>
    <property type="evidence" value="ECO:0007669"/>
    <property type="project" value="UniProtKB-KW"/>
</dbReference>
<evidence type="ECO:0000256" key="2">
    <source>
        <dbReference type="ARBA" id="ARBA00009560"/>
    </source>
</evidence>
<keyword evidence="4" id="KW-0238">DNA-binding</keyword>
<comment type="subcellular location">
    <subcellularLocation>
        <location evidence="1">Nucleus</location>
    </subcellularLocation>
</comment>
<gene>
    <name evidence="10" type="primary">Pole2</name>
    <name evidence="10" type="ORF">GTO96_0011932</name>
</gene>
<dbReference type="GO" id="GO:0008622">
    <property type="term" value="C:epsilon DNA polymerase complex"/>
    <property type="evidence" value="ECO:0007669"/>
    <property type="project" value="InterPro"/>
</dbReference>
<dbReference type="PANTHER" id="PTHR12708">
    <property type="entry name" value="DNA POLYMERASE EPSILON SUBUNIT B"/>
    <property type="match status" value="1"/>
</dbReference>
<dbReference type="AlphaFoldDB" id="A0A8X7WXP5"/>
<dbReference type="GO" id="GO:0042276">
    <property type="term" value="P:error-prone translesion synthesis"/>
    <property type="evidence" value="ECO:0007669"/>
    <property type="project" value="TreeGrafter"/>
</dbReference>
<proteinExistence type="inferred from homology"/>
<comment type="caution">
    <text evidence="10">The sequence shown here is derived from an EMBL/GenBank/DDBJ whole genome shotgun (WGS) entry which is preliminary data.</text>
</comment>
<feature type="domain" description="DNA polymerase alpha/delta/epsilon subunit B" evidence="8">
    <location>
        <begin position="332"/>
        <end position="441"/>
    </location>
</feature>
<feature type="non-terminal residue" evidence="10">
    <location>
        <position position="727"/>
    </location>
</feature>
<evidence type="ECO:0000256" key="4">
    <source>
        <dbReference type="ARBA" id="ARBA00023125"/>
    </source>
</evidence>
<dbReference type="SUPFAM" id="SSF117281">
    <property type="entry name" value="Kelch motif"/>
    <property type="match status" value="1"/>
</dbReference>
<organism evidence="10 11">
    <name type="scientific">Polypterus senegalus</name>
    <name type="common">Senegal bichir</name>
    <dbReference type="NCBI Taxonomy" id="55291"/>
    <lineage>
        <taxon>Eukaryota</taxon>
        <taxon>Metazoa</taxon>
        <taxon>Chordata</taxon>
        <taxon>Craniata</taxon>
        <taxon>Vertebrata</taxon>
        <taxon>Euteleostomi</taxon>
        <taxon>Actinopterygii</taxon>
        <taxon>Polypteriformes</taxon>
        <taxon>Polypteridae</taxon>
        <taxon>Polypterus</taxon>
    </lineage>
</organism>
<dbReference type="InterPro" id="IPR016266">
    <property type="entry name" value="POLE2"/>
</dbReference>
<dbReference type="InterPro" id="IPR007185">
    <property type="entry name" value="DNA_pol_a/d/e_bsu"/>
</dbReference>
<name>A0A8X7WXP5_POLSE</name>
<dbReference type="Gene3D" id="2.120.10.80">
    <property type="entry name" value="Kelch-type beta propeller"/>
    <property type="match status" value="2"/>
</dbReference>
<evidence type="ECO:0000313" key="10">
    <source>
        <dbReference type="EMBL" id="KAG2457554.1"/>
    </source>
</evidence>
<dbReference type="GO" id="GO:0006261">
    <property type="term" value="P:DNA-templated DNA replication"/>
    <property type="evidence" value="ECO:0007669"/>
    <property type="project" value="InterPro"/>
</dbReference>
<dbReference type="InterPro" id="IPR015915">
    <property type="entry name" value="Kelch-typ_b-propeller"/>
</dbReference>
<dbReference type="PANTHER" id="PTHR12708:SF0">
    <property type="entry name" value="DNA POLYMERASE EPSILON SUBUNIT 2"/>
    <property type="match status" value="1"/>
</dbReference>
<keyword evidence="11" id="KW-1185">Reference proteome</keyword>
<feature type="compositionally biased region" description="Acidic residues" evidence="7">
    <location>
        <begin position="471"/>
        <end position="486"/>
    </location>
</feature>